<feature type="signal peptide" evidence="10">
    <location>
        <begin position="1"/>
        <end position="20"/>
    </location>
</feature>
<dbReference type="PANTHER" id="PTHR13121:SF0">
    <property type="entry name" value="PHOSPHATIDYLINOSITOL GLYCAN ANCHOR BIOSYNTHESIS CLASS U PROTEIN"/>
    <property type="match status" value="1"/>
</dbReference>
<evidence type="ECO:0000256" key="4">
    <source>
        <dbReference type="ARBA" id="ARBA00022502"/>
    </source>
</evidence>
<evidence type="ECO:0000256" key="3">
    <source>
        <dbReference type="ARBA" id="ARBA00010026"/>
    </source>
</evidence>
<keyword evidence="10" id="KW-0732">Signal</keyword>
<feature type="transmembrane region" description="Helical" evidence="9">
    <location>
        <begin position="282"/>
        <end position="303"/>
    </location>
</feature>
<dbReference type="OrthoDB" id="549017at2759"/>
<keyword evidence="8 9" id="KW-0472">Membrane</keyword>
<dbReference type="GO" id="GO:0006506">
    <property type="term" value="P:GPI anchor biosynthetic process"/>
    <property type="evidence" value="ECO:0007669"/>
    <property type="project" value="UniProtKB-UniPathway"/>
</dbReference>
<reference evidence="11 12" key="1">
    <citation type="submission" date="2015-04" db="EMBL/GenBank/DDBJ databases">
        <authorList>
            <person name="Syromyatnikov M.Y."/>
            <person name="Popov V.N."/>
        </authorList>
    </citation>
    <scope>NUCLEOTIDE SEQUENCE [LARGE SCALE GENOMIC DNA]</scope>
</reference>
<dbReference type="AlphaFoldDB" id="A0A1J1IMM2"/>
<keyword evidence="5 9" id="KW-0812">Transmembrane</keyword>
<keyword evidence="7 9" id="KW-1133">Transmembrane helix</keyword>
<evidence type="ECO:0000256" key="10">
    <source>
        <dbReference type="SAM" id="SignalP"/>
    </source>
</evidence>
<dbReference type="EMBL" id="CVRI01000054">
    <property type="protein sequence ID" value="CRL00804.1"/>
    <property type="molecule type" value="Genomic_DNA"/>
</dbReference>
<feature type="transmembrane region" description="Helical" evidence="9">
    <location>
        <begin position="351"/>
        <end position="371"/>
    </location>
</feature>
<comment type="subcellular location">
    <subcellularLocation>
        <location evidence="1">Endoplasmic reticulum membrane</location>
        <topology evidence="1">Multi-pass membrane protein</topology>
    </subcellularLocation>
</comment>
<dbReference type="GO" id="GO:0016255">
    <property type="term" value="P:attachment of GPI anchor to protein"/>
    <property type="evidence" value="ECO:0007669"/>
    <property type="project" value="InterPro"/>
</dbReference>
<organism evidence="11 12">
    <name type="scientific">Clunio marinus</name>
    <dbReference type="NCBI Taxonomy" id="568069"/>
    <lineage>
        <taxon>Eukaryota</taxon>
        <taxon>Metazoa</taxon>
        <taxon>Ecdysozoa</taxon>
        <taxon>Arthropoda</taxon>
        <taxon>Hexapoda</taxon>
        <taxon>Insecta</taxon>
        <taxon>Pterygota</taxon>
        <taxon>Neoptera</taxon>
        <taxon>Endopterygota</taxon>
        <taxon>Diptera</taxon>
        <taxon>Nematocera</taxon>
        <taxon>Chironomoidea</taxon>
        <taxon>Chironomidae</taxon>
        <taxon>Clunio</taxon>
    </lineage>
</organism>
<evidence type="ECO:0000313" key="12">
    <source>
        <dbReference type="Proteomes" id="UP000183832"/>
    </source>
</evidence>
<feature type="transmembrane region" description="Helical" evidence="9">
    <location>
        <begin position="151"/>
        <end position="174"/>
    </location>
</feature>
<feature type="transmembrane region" description="Helical" evidence="9">
    <location>
        <begin position="217"/>
        <end position="237"/>
    </location>
</feature>
<evidence type="ECO:0000256" key="6">
    <source>
        <dbReference type="ARBA" id="ARBA00022824"/>
    </source>
</evidence>
<evidence type="ECO:0000313" key="11">
    <source>
        <dbReference type="EMBL" id="CRL00804.1"/>
    </source>
</evidence>
<protein>
    <submittedName>
        <fullName evidence="11">CLUMA_CG014056, isoform A</fullName>
    </submittedName>
</protein>
<feature type="chain" id="PRO_5011955592" evidence="10">
    <location>
        <begin position="21"/>
        <end position="426"/>
    </location>
</feature>
<name>A0A1J1IMM2_9DIPT</name>
<feature type="transmembrane region" description="Helical" evidence="9">
    <location>
        <begin position="309"/>
        <end position="339"/>
    </location>
</feature>
<dbReference type="UniPathway" id="UPA00196"/>
<evidence type="ECO:0000256" key="9">
    <source>
        <dbReference type="SAM" id="Phobius"/>
    </source>
</evidence>
<evidence type="ECO:0000256" key="8">
    <source>
        <dbReference type="ARBA" id="ARBA00023136"/>
    </source>
</evidence>
<comment type="pathway">
    <text evidence="2">Glycolipid biosynthesis; glycosylphosphatidylinositol-anchor biosynthesis.</text>
</comment>
<gene>
    <name evidence="11" type="ORF">CLUMA_CG014056</name>
</gene>
<evidence type="ECO:0000256" key="2">
    <source>
        <dbReference type="ARBA" id="ARBA00004687"/>
    </source>
</evidence>
<evidence type="ECO:0000256" key="7">
    <source>
        <dbReference type="ARBA" id="ARBA00022989"/>
    </source>
</evidence>
<keyword evidence="6" id="KW-0256">Endoplasmic reticulum</keyword>
<feature type="transmembrane region" description="Helical" evidence="9">
    <location>
        <begin position="82"/>
        <end position="101"/>
    </location>
</feature>
<keyword evidence="4" id="KW-0337">GPI-anchor biosynthesis</keyword>
<evidence type="ECO:0000256" key="5">
    <source>
        <dbReference type="ARBA" id="ARBA00022692"/>
    </source>
</evidence>
<dbReference type="STRING" id="568069.A0A1J1IMM2"/>
<dbReference type="Pfam" id="PF06728">
    <property type="entry name" value="PIG-U"/>
    <property type="match status" value="1"/>
</dbReference>
<keyword evidence="12" id="KW-1185">Reference proteome</keyword>
<comment type="similarity">
    <text evidence="3">Belongs to the PIGU family.</text>
</comment>
<sequence>MNTKFIYSVFLSGLIRYLLSISKYSKSIENHVEVSTPLNSFKRVKEGAFLYANDVDPYEGDVYHENPFILFTTSFLLKNMSGMIPIIIILLDLLTAIFIYLGTKAISENNFEKQQKNLSTYAENTTEIQLKKADTIEIPTYCALAYLFNPYSILNCVGLTTTVISNFLLSIMIFSLSRNMKILCILSLAIETQKNFYSFVLIVPVALRFSESSKSKVISRILTIIAFLITLLSLHCLSFQMMKSFNFIDSTYGFIIHCRELLPNIGLFWYFFTEMFDHFRNLFLYTFQLNSTILYLLPLTFTFKDSPEFLLTILLSLISVFRSYPCVGDIAFCMSLIPLWKRIFQFMSHNFIVVAAFLVTSILGPTVYHLWMYANSANANFYFGVTLVFCTANIFLLTDLTFAYLKMEFCLKNGISFDKSLKLSLD</sequence>
<dbReference type="Proteomes" id="UP000183832">
    <property type="component" value="Unassembled WGS sequence"/>
</dbReference>
<feature type="transmembrane region" description="Helical" evidence="9">
    <location>
        <begin position="383"/>
        <end position="405"/>
    </location>
</feature>
<dbReference type="GO" id="GO:0042765">
    <property type="term" value="C:GPI-anchor transamidase complex"/>
    <property type="evidence" value="ECO:0007669"/>
    <property type="project" value="InterPro"/>
</dbReference>
<proteinExistence type="inferred from homology"/>
<dbReference type="PANTHER" id="PTHR13121">
    <property type="entry name" value="GPI TRANSAMIDASE COMPONENT PIG-U"/>
    <property type="match status" value="1"/>
</dbReference>
<accession>A0A1J1IMM2</accession>
<evidence type="ECO:0000256" key="1">
    <source>
        <dbReference type="ARBA" id="ARBA00004477"/>
    </source>
</evidence>
<dbReference type="InterPro" id="IPR009600">
    <property type="entry name" value="PIG-U"/>
</dbReference>